<dbReference type="InterPro" id="IPR009056">
    <property type="entry name" value="Cyt_c-like_dom"/>
</dbReference>
<dbReference type="GO" id="GO:0046872">
    <property type="term" value="F:metal ion binding"/>
    <property type="evidence" value="ECO:0007669"/>
    <property type="project" value="UniProtKB-KW"/>
</dbReference>
<dbReference type="AlphaFoldDB" id="A0A7W6F8C8"/>
<evidence type="ECO:0000256" key="5">
    <source>
        <dbReference type="SAM" id="Phobius"/>
    </source>
</evidence>
<evidence type="ECO:0000256" key="1">
    <source>
        <dbReference type="ARBA" id="ARBA00022617"/>
    </source>
</evidence>
<proteinExistence type="predicted"/>
<dbReference type="RefSeq" id="WP_183507430.1">
    <property type="nucleotide sequence ID" value="NZ_BSPG01000002.1"/>
</dbReference>
<keyword evidence="10" id="KW-1185">Reference proteome</keyword>
<feature type="transmembrane region" description="Helical" evidence="5">
    <location>
        <begin position="150"/>
        <end position="169"/>
    </location>
</feature>
<dbReference type="SUPFAM" id="SSF46626">
    <property type="entry name" value="Cytochrome c"/>
    <property type="match status" value="1"/>
</dbReference>
<evidence type="ECO:0000313" key="7">
    <source>
        <dbReference type="EMBL" id="GLS42737.1"/>
    </source>
</evidence>
<feature type="transmembrane region" description="Helical" evidence="5">
    <location>
        <begin position="120"/>
        <end position="138"/>
    </location>
</feature>
<keyword evidence="5" id="KW-1133">Transmembrane helix</keyword>
<comment type="caution">
    <text evidence="8">The sequence shown here is derived from an EMBL/GenBank/DDBJ whole genome shotgun (WGS) entry which is preliminary data.</text>
</comment>
<dbReference type="GO" id="GO:0009055">
    <property type="term" value="F:electron transfer activity"/>
    <property type="evidence" value="ECO:0007669"/>
    <property type="project" value="InterPro"/>
</dbReference>
<reference evidence="7" key="1">
    <citation type="journal article" date="2014" name="Int. J. Syst. Evol. Microbiol.">
        <title>Complete genome of a new Firmicutes species belonging to the dominant human colonic microbiota ('Ruminococcus bicirculans') reveals two chromosomes and a selective capacity to utilize plant glucans.</title>
        <authorList>
            <consortium name="NISC Comparative Sequencing Program"/>
            <person name="Wegmann U."/>
            <person name="Louis P."/>
            <person name="Goesmann A."/>
            <person name="Henrissat B."/>
            <person name="Duncan S.H."/>
            <person name="Flint H.J."/>
        </authorList>
    </citation>
    <scope>NUCLEOTIDE SEQUENCE</scope>
    <source>
        <strain evidence="7">NBRC 107710</strain>
    </source>
</reference>
<keyword evidence="5" id="KW-0812">Transmembrane</keyword>
<keyword evidence="5" id="KW-0472">Membrane</keyword>
<reference evidence="7" key="4">
    <citation type="submission" date="2023-01" db="EMBL/GenBank/DDBJ databases">
        <title>Draft genome sequence of Methylobacterium brachythecii strain NBRC 107710.</title>
        <authorList>
            <person name="Sun Q."/>
            <person name="Mori K."/>
        </authorList>
    </citation>
    <scope>NUCLEOTIDE SEQUENCE</scope>
    <source>
        <strain evidence="7">NBRC 107710</strain>
    </source>
</reference>
<evidence type="ECO:0000256" key="4">
    <source>
        <dbReference type="PROSITE-ProRule" id="PRU00433"/>
    </source>
</evidence>
<dbReference type="InterPro" id="IPR036909">
    <property type="entry name" value="Cyt_c-like_dom_sf"/>
</dbReference>
<accession>A0A7W6F8C8</accession>
<evidence type="ECO:0000259" key="6">
    <source>
        <dbReference type="PROSITE" id="PS51007"/>
    </source>
</evidence>
<keyword evidence="2 4" id="KW-0479">Metal-binding</keyword>
<dbReference type="PROSITE" id="PS51007">
    <property type="entry name" value="CYTC"/>
    <property type="match status" value="1"/>
</dbReference>
<feature type="transmembrane region" description="Helical" evidence="5">
    <location>
        <begin position="82"/>
        <end position="100"/>
    </location>
</feature>
<feature type="transmembrane region" description="Helical" evidence="5">
    <location>
        <begin position="250"/>
        <end position="270"/>
    </location>
</feature>
<gene>
    <name evidence="7" type="ORF">GCM10007884_07220</name>
    <name evidence="8" type="ORF">GGR33_003510</name>
</gene>
<protein>
    <submittedName>
        <fullName evidence="7">Cysteine desulfurase</fullName>
    </submittedName>
    <submittedName>
        <fullName evidence="8">Putative membrane protein</fullName>
    </submittedName>
</protein>
<dbReference type="EMBL" id="BSPG01000002">
    <property type="protein sequence ID" value="GLS42737.1"/>
    <property type="molecule type" value="Genomic_DNA"/>
</dbReference>
<reference evidence="10" key="2">
    <citation type="journal article" date="2019" name="Int. J. Syst. Evol. Microbiol.">
        <title>The Global Catalogue of Microorganisms (GCM) 10K type strain sequencing project: providing services to taxonomists for standard genome sequencing and annotation.</title>
        <authorList>
            <consortium name="The Broad Institute Genomics Platform"/>
            <consortium name="The Broad Institute Genome Sequencing Center for Infectious Disease"/>
            <person name="Wu L."/>
            <person name="Ma J."/>
        </authorList>
    </citation>
    <scope>NUCLEOTIDE SEQUENCE [LARGE SCALE GENOMIC DNA]</scope>
    <source>
        <strain evidence="10">NBRC 107710</strain>
    </source>
</reference>
<dbReference type="GO" id="GO:0020037">
    <property type="term" value="F:heme binding"/>
    <property type="evidence" value="ECO:0007669"/>
    <property type="project" value="InterPro"/>
</dbReference>
<feature type="transmembrane region" description="Helical" evidence="5">
    <location>
        <begin position="227"/>
        <end position="244"/>
    </location>
</feature>
<keyword evidence="1 4" id="KW-0349">Heme</keyword>
<dbReference type="Pfam" id="PF06181">
    <property type="entry name" value="Urate_ox_N"/>
    <property type="match status" value="1"/>
</dbReference>
<feature type="domain" description="Cytochrome c" evidence="6">
    <location>
        <begin position="336"/>
        <end position="421"/>
    </location>
</feature>
<evidence type="ECO:0000256" key="3">
    <source>
        <dbReference type="ARBA" id="ARBA00023004"/>
    </source>
</evidence>
<evidence type="ECO:0000313" key="10">
    <source>
        <dbReference type="Proteomes" id="UP001156881"/>
    </source>
</evidence>
<dbReference type="Proteomes" id="UP001156881">
    <property type="component" value="Unassembled WGS sequence"/>
</dbReference>
<evidence type="ECO:0000256" key="2">
    <source>
        <dbReference type="ARBA" id="ARBA00022723"/>
    </source>
</evidence>
<organism evidence="8 9">
    <name type="scientific">Methylobacterium brachythecii</name>
    <dbReference type="NCBI Taxonomy" id="1176177"/>
    <lineage>
        <taxon>Bacteria</taxon>
        <taxon>Pseudomonadati</taxon>
        <taxon>Pseudomonadota</taxon>
        <taxon>Alphaproteobacteria</taxon>
        <taxon>Hyphomicrobiales</taxon>
        <taxon>Methylobacteriaceae</taxon>
        <taxon>Methylobacterium</taxon>
    </lineage>
</organism>
<sequence>MDSFVWEYGSLLLRWLHIIAAMAWIGSSFFFMHLDASLKRTPDIPAGEGAAAWQVHGGGFYEMRKFFVAPSHMSPDLTWHKWQAYTTWLSGFVLLAWVYYAQSKLYLVDPAVLDLSPASAIGLGVGALAVGWAIYDGICRSPLGRNEGTLAAIGLVVITAAAYGFTQVFSGRGALIHTGALMATWMAGNVFLIIIPNQRKVVASLMKGEKPDPALGKQAKQRSMQNNYLTLPVVLLMISNHYPMLFDGRATIPLVVALITASGAVIRYFYNVRHADHDRSPWWAWGAAAAGLAAAFAVALTGSAGGRSLLGLPARAEVSPTVVTASAAPTPTKVSALSAPPEHVVELVMGRCAMCHAAEPAFDGIRIAPKGVLLDSEGAIARQAQAIRHQAVLTHSMPPNNVSEMTLDERAQIAAWLENGR</sequence>
<keyword evidence="3 4" id="KW-0408">Iron</keyword>
<dbReference type="EMBL" id="JACIDN010000006">
    <property type="protein sequence ID" value="MBB3903996.1"/>
    <property type="molecule type" value="Genomic_DNA"/>
</dbReference>
<feature type="transmembrane region" description="Helical" evidence="5">
    <location>
        <begin position="175"/>
        <end position="195"/>
    </location>
</feature>
<reference evidence="8 9" key="3">
    <citation type="submission" date="2020-08" db="EMBL/GenBank/DDBJ databases">
        <title>Genomic Encyclopedia of Type Strains, Phase IV (KMG-IV): sequencing the most valuable type-strain genomes for metagenomic binning, comparative biology and taxonomic classification.</title>
        <authorList>
            <person name="Goeker M."/>
        </authorList>
    </citation>
    <scope>NUCLEOTIDE SEQUENCE [LARGE SCALE GENOMIC DNA]</scope>
    <source>
        <strain evidence="8 9">DSM 24105</strain>
    </source>
</reference>
<name>A0A7W6F8C8_9HYPH</name>
<evidence type="ECO:0000313" key="8">
    <source>
        <dbReference type="EMBL" id="MBB3903996.1"/>
    </source>
</evidence>
<evidence type="ECO:0000313" key="9">
    <source>
        <dbReference type="Proteomes" id="UP000517759"/>
    </source>
</evidence>
<dbReference type="InterPro" id="IPR010389">
    <property type="entry name" value="Urate_ox_N"/>
</dbReference>
<dbReference type="Proteomes" id="UP000517759">
    <property type="component" value="Unassembled WGS sequence"/>
</dbReference>
<feature type="transmembrane region" description="Helical" evidence="5">
    <location>
        <begin position="282"/>
        <end position="300"/>
    </location>
</feature>
<feature type="transmembrane region" description="Helical" evidence="5">
    <location>
        <begin position="12"/>
        <end position="32"/>
    </location>
</feature>